<evidence type="ECO:0000256" key="1">
    <source>
        <dbReference type="SAM" id="SignalP"/>
    </source>
</evidence>
<dbReference type="SUPFAM" id="SSF50814">
    <property type="entry name" value="Lipocalins"/>
    <property type="match status" value="1"/>
</dbReference>
<keyword evidence="3" id="KW-1185">Reference proteome</keyword>
<reference evidence="3" key="1">
    <citation type="journal article" date="2023" name="Commun. Biol.">
        <title>Genome analysis of Parmales, the sister group of diatoms, reveals the evolutionary specialization of diatoms from phago-mixotrophs to photoautotrophs.</title>
        <authorList>
            <person name="Ban H."/>
            <person name="Sato S."/>
            <person name="Yoshikawa S."/>
            <person name="Yamada K."/>
            <person name="Nakamura Y."/>
            <person name="Ichinomiya M."/>
            <person name="Sato N."/>
            <person name="Blanc-Mathieu R."/>
            <person name="Endo H."/>
            <person name="Kuwata A."/>
            <person name="Ogata H."/>
        </authorList>
    </citation>
    <scope>NUCLEOTIDE SEQUENCE [LARGE SCALE GENOMIC DNA]</scope>
    <source>
        <strain evidence="3">NIES 3701</strain>
    </source>
</reference>
<keyword evidence="1" id="KW-0732">Signal</keyword>
<dbReference type="OrthoDB" id="196055at2759"/>
<dbReference type="Gene3D" id="2.40.128.20">
    <property type="match status" value="1"/>
</dbReference>
<feature type="signal peptide" evidence="1">
    <location>
        <begin position="1"/>
        <end position="24"/>
    </location>
</feature>
<sequence>MRLIPSKKILALTLLLLSPHGTNAECPDLLALRSDFITSELFEANQLNNFYYEQLYHDIAQVGAKCQTLNVTSSDSDDGVINMAFSVKYGPVPFTINEIYTPTKAGPGLFNKNADMPGGKLLTLPTVVMDVAPDYSTMTLYSCLELPGSNAVRELVIATIDPEPSDETVQALIETAIDAGVDIKREDIKAVDYCP</sequence>
<protein>
    <submittedName>
        <fullName evidence="2">Uncharacterized protein</fullName>
    </submittedName>
</protein>
<dbReference type="EMBL" id="BRXY01000395">
    <property type="protein sequence ID" value="GMH92146.1"/>
    <property type="molecule type" value="Genomic_DNA"/>
</dbReference>
<accession>A0A9W7BPD8</accession>
<evidence type="ECO:0000313" key="3">
    <source>
        <dbReference type="Proteomes" id="UP001165085"/>
    </source>
</evidence>
<dbReference type="Proteomes" id="UP001165085">
    <property type="component" value="Unassembled WGS sequence"/>
</dbReference>
<evidence type="ECO:0000313" key="2">
    <source>
        <dbReference type="EMBL" id="GMH92146.1"/>
    </source>
</evidence>
<feature type="chain" id="PRO_5040972086" evidence="1">
    <location>
        <begin position="25"/>
        <end position="195"/>
    </location>
</feature>
<dbReference type="InterPro" id="IPR012674">
    <property type="entry name" value="Calycin"/>
</dbReference>
<organism evidence="2 3">
    <name type="scientific">Triparma strigata</name>
    <dbReference type="NCBI Taxonomy" id="1606541"/>
    <lineage>
        <taxon>Eukaryota</taxon>
        <taxon>Sar</taxon>
        <taxon>Stramenopiles</taxon>
        <taxon>Ochrophyta</taxon>
        <taxon>Bolidophyceae</taxon>
        <taxon>Parmales</taxon>
        <taxon>Triparmaceae</taxon>
        <taxon>Triparma</taxon>
    </lineage>
</organism>
<dbReference type="AlphaFoldDB" id="A0A9W7BPD8"/>
<comment type="caution">
    <text evidence="2">The sequence shown here is derived from an EMBL/GenBank/DDBJ whole genome shotgun (WGS) entry which is preliminary data.</text>
</comment>
<gene>
    <name evidence="2" type="ORF">TrST_g6594</name>
</gene>
<proteinExistence type="predicted"/>
<name>A0A9W7BPD8_9STRA</name>